<dbReference type="PANTHER" id="PTHR35007">
    <property type="entry name" value="INTEGRAL MEMBRANE PROTEIN-RELATED"/>
    <property type="match status" value="1"/>
</dbReference>
<keyword evidence="4 6" id="KW-1133">Transmembrane helix</keyword>
<proteinExistence type="predicted"/>
<evidence type="ECO:0000256" key="4">
    <source>
        <dbReference type="ARBA" id="ARBA00022989"/>
    </source>
</evidence>
<evidence type="ECO:0000256" key="2">
    <source>
        <dbReference type="ARBA" id="ARBA00022475"/>
    </source>
</evidence>
<evidence type="ECO:0000313" key="9">
    <source>
        <dbReference type="Proteomes" id="UP001500393"/>
    </source>
</evidence>
<evidence type="ECO:0000256" key="5">
    <source>
        <dbReference type="ARBA" id="ARBA00023136"/>
    </source>
</evidence>
<protein>
    <recommendedName>
        <fullName evidence="7">Type II secretion system protein GspF domain-containing protein</fullName>
    </recommendedName>
</protein>
<accession>A0ABP4PX54</accession>
<evidence type="ECO:0000259" key="7">
    <source>
        <dbReference type="Pfam" id="PF00482"/>
    </source>
</evidence>
<evidence type="ECO:0000313" key="8">
    <source>
        <dbReference type="EMBL" id="GAA1591305.1"/>
    </source>
</evidence>
<comment type="caution">
    <text evidence="8">The sequence shown here is derived from an EMBL/GenBank/DDBJ whole genome shotgun (WGS) entry which is preliminary data.</text>
</comment>
<name>A0ABP4PX54_9ACTN</name>
<organism evidence="8 9">
    <name type="scientific">Kribbella sancticallisti</name>
    <dbReference type="NCBI Taxonomy" id="460087"/>
    <lineage>
        <taxon>Bacteria</taxon>
        <taxon>Bacillati</taxon>
        <taxon>Actinomycetota</taxon>
        <taxon>Actinomycetes</taxon>
        <taxon>Propionibacteriales</taxon>
        <taxon>Kribbellaceae</taxon>
        <taxon>Kribbella</taxon>
    </lineage>
</organism>
<feature type="domain" description="Type II secretion system protein GspF" evidence="7">
    <location>
        <begin position="127"/>
        <end position="245"/>
    </location>
</feature>
<keyword evidence="3 6" id="KW-0812">Transmembrane</keyword>
<reference evidence="9" key="1">
    <citation type="journal article" date="2019" name="Int. J. Syst. Evol. Microbiol.">
        <title>The Global Catalogue of Microorganisms (GCM) 10K type strain sequencing project: providing services to taxonomists for standard genome sequencing and annotation.</title>
        <authorList>
            <consortium name="The Broad Institute Genomics Platform"/>
            <consortium name="The Broad Institute Genome Sequencing Center for Infectious Disease"/>
            <person name="Wu L."/>
            <person name="Ma J."/>
        </authorList>
    </citation>
    <scope>NUCLEOTIDE SEQUENCE [LARGE SCALE GENOMIC DNA]</scope>
    <source>
        <strain evidence="9">JCM 14969</strain>
    </source>
</reference>
<feature type="transmembrane region" description="Helical" evidence="6">
    <location>
        <begin position="230"/>
        <end position="250"/>
    </location>
</feature>
<dbReference type="InterPro" id="IPR018076">
    <property type="entry name" value="T2SS_GspF_dom"/>
</dbReference>
<keyword evidence="2" id="KW-1003">Cell membrane</keyword>
<dbReference type="Proteomes" id="UP001500393">
    <property type="component" value="Unassembled WGS sequence"/>
</dbReference>
<dbReference type="RefSeq" id="WP_344218220.1">
    <property type="nucleotide sequence ID" value="NZ_BAAAOS010000037.1"/>
</dbReference>
<evidence type="ECO:0000256" key="3">
    <source>
        <dbReference type="ARBA" id="ARBA00022692"/>
    </source>
</evidence>
<keyword evidence="5 6" id="KW-0472">Membrane</keyword>
<evidence type="ECO:0000256" key="1">
    <source>
        <dbReference type="ARBA" id="ARBA00004651"/>
    </source>
</evidence>
<dbReference type="EMBL" id="BAAAOS010000037">
    <property type="protein sequence ID" value="GAA1591305.1"/>
    <property type="molecule type" value="Genomic_DNA"/>
</dbReference>
<dbReference type="Pfam" id="PF00482">
    <property type="entry name" value="T2SSF"/>
    <property type="match status" value="1"/>
</dbReference>
<dbReference type="PANTHER" id="PTHR35007:SF4">
    <property type="entry name" value="CONSERVED TRANSMEMBRANE PROTEIN-RELATED"/>
    <property type="match status" value="1"/>
</dbReference>
<sequence>MPALAGLLAFLAVLLITPRHTRGYHRLQAASTNPAANPTAQRGLNRAGDRRRLLAIGSADLTRSARRRLSALAAILALGILIAWLDPSTLILTMAAAAVLALITHQRSIARRTRAATTRRTAVIEACDVLSAELTAGRPPTEALEGATTACPDLQIASAAARLGGDVPAALELAAESPGSEGLKSLAAAWRVAEESGAAFATITERLAESLRADESIRRQITSTLAGPRATARLLAVLPLFGTFIGYAIGANPLTFLLHTPPGWLCLALGLLLTITGLHWTNTQSKPPWEARDA</sequence>
<comment type="subcellular location">
    <subcellularLocation>
        <location evidence="1">Cell membrane</location>
        <topology evidence="1">Multi-pass membrane protein</topology>
    </subcellularLocation>
</comment>
<evidence type="ECO:0000256" key="6">
    <source>
        <dbReference type="SAM" id="Phobius"/>
    </source>
</evidence>
<gene>
    <name evidence="8" type="ORF">GCM10009789_51590</name>
</gene>
<feature type="transmembrane region" description="Helical" evidence="6">
    <location>
        <begin position="71"/>
        <end position="104"/>
    </location>
</feature>
<feature type="transmembrane region" description="Helical" evidence="6">
    <location>
        <begin position="262"/>
        <end position="280"/>
    </location>
</feature>
<keyword evidence="9" id="KW-1185">Reference proteome</keyword>